<proteinExistence type="predicted"/>
<evidence type="ECO:0000313" key="2">
    <source>
        <dbReference type="EMBL" id="RCN42077.1"/>
    </source>
</evidence>
<evidence type="ECO:0000256" key="1">
    <source>
        <dbReference type="SAM" id="MobiDB-lite"/>
    </source>
</evidence>
<protein>
    <submittedName>
        <fullName evidence="2">Uncharacterized protein</fullName>
    </submittedName>
</protein>
<evidence type="ECO:0000313" key="3">
    <source>
        <dbReference type="Proteomes" id="UP000252519"/>
    </source>
</evidence>
<feature type="compositionally biased region" description="Basic residues" evidence="1">
    <location>
        <begin position="193"/>
        <end position="204"/>
    </location>
</feature>
<comment type="caution">
    <text evidence="2">The sequence shown here is derived from an EMBL/GenBank/DDBJ whole genome shotgun (WGS) entry which is preliminary data.</text>
</comment>
<dbReference type="OrthoDB" id="5773790at2759"/>
<dbReference type="Proteomes" id="UP000252519">
    <property type="component" value="Unassembled WGS sequence"/>
</dbReference>
<keyword evidence="3" id="KW-1185">Reference proteome</keyword>
<feature type="compositionally biased region" description="Basic and acidic residues" evidence="1">
    <location>
        <begin position="137"/>
        <end position="164"/>
    </location>
</feature>
<dbReference type="AlphaFoldDB" id="A0A368GGV9"/>
<name>A0A368GGV9_ANCCA</name>
<feature type="region of interest" description="Disordered" evidence="1">
    <location>
        <begin position="137"/>
        <end position="211"/>
    </location>
</feature>
<reference evidence="2 3" key="1">
    <citation type="submission" date="2014-10" db="EMBL/GenBank/DDBJ databases">
        <title>Draft genome of the hookworm Ancylostoma caninum.</title>
        <authorList>
            <person name="Mitreva M."/>
        </authorList>
    </citation>
    <scope>NUCLEOTIDE SEQUENCE [LARGE SCALE GENOMIC DNA]</scope>
    <source>
        <strain evidence="2 3">Baltimore</strain>
    </source>
</reference>
<organism evidence="2 3">
    <name type="scientific">Ancylostoma caninum</name>
    <name type="common">Dog hookworm</name>
    <dbReference type="NCBI Taxonomy" id="29170"/>
    <lineage>
        <taxon>Eukaryota</taxon>
        <taxon>Metazoa</taxon>
        <taxon>Ecdysozoa</taxon>
        <taxon>Nematoda</taxon>
        <taxon>Chromadorea</taxon>
        <taxon>Rhabditida</taxon>
        <taxon>Rhabditina</taxon>
        <taxon>Rhabditomorpha</taxon>
        <taxon>Strongyloidea</taxon>
        <taxon>Ancylostomatidae</taxon>
        <taxon>Ancylostomatinae</taxon>
        <taxon>Ancylostoma</taxon>
    </lineage>
</organism>
<accession>A0A368GGV9</accession>
<sequence length="211" mass="24577">MSGKEPLAIDDLISCLYMLTEFVLGSIPWSQQTEKQAIINEKKKVEEWDRVEDEKRNVLLNNYRNLYEWLRNQQNLLHTIDYEAFYEELLKTPDSSAPEGSKDQSLFGFSKCLCGPFSVLLMTSTTTDLLRKKEAVRRTEEKTKAKQADQRRVTTSGTKKEIQKALRNQCHSLSKDQVEKRKTVDPMRSLAGNRKKHFPGRKYPRKDPCFL</sequence>
<feature type="compositionally biased region" description="Basic and acidic residues" evidence="1">
    <location>
        <begin position="173"/>
        <end position="185"/>
    </location>
</feature>
<dbReference type="EMBL" id="JOJR01000211">
    <property type="protein sequence ID" value="RCN42077.1"/>
    <property type="molecule type" value="Genomic_DNA"/>
</dbReference>
<gene>
    <name evidence="2" type="ORF">ANCCAN_11947</name>
</gene>